<feature type="transmembrane region" description="Helical" evidence="1">
    <location>
        <begin position="74"/>
        <end position="100"/>
    </location>
</feature>
<dbReference type="Proteomes" id="UP001652445">
    <property type="component" value="Unassembled WGS sequence"/>
</dbReference>
<dbReference type="RefSeq" id="WP_262683120.1">
    <property type="nucleotide sequence ID" value="NZ_JAOQIO010000011.1"/>
</dbReference>
<evidence type="ECO:0000313" key="2">
    <source>
        <dbReference type="EMBL" id="MCU6791586.1"/>
    </source>
</evidence>
<organism evidence="2 3">
    <name type="scientific">Paenibacillus baimaensis</name>
    <dbReference type="NCBI Taxonomy" id="2982185"/>
    <lineage>
        <taxon>Bacteria</taxon>
        <taxon>Bacillati</taxon>
        <taxon>Bacillota</taxon>
        <taxon>Bacilli</taxon>
        <taxon>Bacillales</taxon>
        <taxon>Paenibacillaceae</taxon>
        <taxon>Paenibacillus</taxon>
    </lineage>
</organism>
<feature type="transmembrane region" description="Helical" evidence="1">
    <location>
        <begin position="120"/>
        <end position="140"/>
    </location>
</feature>
<keyword evidence="3" id="KW-1185">Reference proteome</keyword>
<keyword evidence="1" id="KW-1133">Transmembrane helix</keyword>
<evidence type="ECO:0000313" key="3">
    <source>
        <dbReference type="Proteomes" id="UP001652445"/>
    </source>
</evidence>
<accession>A0ABT2UBM5</accession>
<sequence>MMGKIVGGWLVTTFGYLLTLFAMFTLYPILFKQPADYNWDLSGTFIGVPLIIVPYLLAGLYVKRAFVKKRSGALWVSIIPVISERLLIYLIGYLLILVGGDGSTNGITTMMFIRGEAAPYYTYTYIICGVFSIWVCMITASTQHKAELGHKVIK</sequence>
<protein>
    <submittedName>
        <fullName evidence="2">Uncharacterized protein</fullName>
    </submittedName>
</protein>
<name>A0ABT2UBM5_9BACL</name>
<proteinExistence type="predicted"/>
<gene>
    <name evidence="2" type="ORF">OB236_05530</name>
</gene>
<dbReference type="EMBL" id="JAOQIO010000011">
    <property type="protein sequence ID" value="MCU6791586.1"/>
    <property type="molecule type" value="Genomic_DNA"/>
</dbReference>
<feature type="transmembrane region" description="Helical" evidence="1">
    <location>
        <begin position="41"/>
        <end position="62"/>
    </location>
</feature>
<keyword evidence="1" id="KW-0472">Membrane</keyword>
<comment type="caution">
    <text evidence="2">The sequence shown here is derived from an EMBL/GenBank/DDBJ whole genome shotgun (WGS) entry which is preliminary data.</text>
</comment>
<feature type="transmembrane region" description="Helical" evidence="1">
    <location>
        <begin position="7"/>
        <end position="29"/>
    </location>
</feature>
<keyword evidence="1" id="KW-0812">Transmembrane</keyword>
<evidence type="ECO:0000256" key="1">
    <source>
        <dbReference type="SAM" id="Phobius"/>
    </source>
</evidence>
<reference evidence="2 3" key="1">
    <citation type="submission" date="2022-09" db="EMBL/GenBank/DDBJ databases">
        <authorList>
            <person name="Han X.L."/>
            <person name="Wang Q."/>
            <person name="Lu T."/>
        </authorList>
    </citation>
    <scope>NUCLEOTIDE SEQUENCE [LARGE SCALE GENOMIC DNA]</scope>
    <source>
        <strain evidence="2 3">WQ 127069</strain>
    </source>
</reference>